<gene>
    <name evidence="2" type="ORF">WAK64_03315</name>
</gene>
<accession>A0ABU8H9U9</accession>
<dbReference type="Proteomes" id="UP001312865">
    <property type="component" value="Unassembled WGS sequence"/>
</dbReference>
<evidence type="ECO:0000313" key="3">
    <source>
        <dbReference type="Proteomes" id="UP001312865"/>
    </source>
</evidence>
<name>A0ABU8H9U9_9BACI</name>
<dbReference type="RefSeq" id="WP_336585521.1">
    <property type="nucleotide sequence ID" value="NZ_JBBAXC010000002.1"/>
</dbReference>
<sequence length="87" mass="10816">MIHDQLRRELEENLVELMQATSDNKFVQRLIEEEQKDIMNVLRTWIHTSQFHEEMIQYYPFEEKQWEQFGRKALVETPQFDNVFQKR</sequence>
<keyword evidence="1" id="KW-0175">Coiled coil</keyword>
<organism evidence="2 3">
    <name type="scientific">Bacillus spongiae</name>
    <dbReference type="NCBI Taxonomy" id="2683610"/>
    <lineage>
        <taxon>Bacteria</taxon>
        <taxon>Bacillati</taxon>
        <taxon>Bacillota</taxon>
        <taxon>Bacilli</taxon>
        <taxon>Bacillales</taxon>
        <taxon>Bacillaceae</taxon>
        <taxon>Bacillus</taxon>
    </lineage>
</organism>
<dbReference type="EMBL" id="JBBAXC010000002">
    <property type="protein sequence ID" value="MEI5906100.1"/>
    <property type="molecule type" value="Genomic_DNA"/>
</dbReference>
<evidence type="ECO:0000256" key="1">
    <source>
        <dbReference type="SAM" id="Coils"/>
    </source>
</evidence>
<comment type="caution">
    <text evidence="2">The sequence shown here is derived from an EMBL/GenBank/DDBJ whole genome shotgun (WGS) entry which is preliminary data.</text>
</comment>
<protein>
    <recommendedName>
        <fullName evidence="4">Spore coat protein</fullName>
    </recommendedName>
</protein>
<keyword evidence="3" id="KW-1185">Reference proteome</keyword>
<feature type="coiled-coil region" evidence="1">
    <location>
        <begin position="3"/>
        <end position="37"/>
    </location>
</feature>
<reference evidence="2 3" key="1">
    <citation type="journal article" date="2018" name="J. Microbiol.">
        <title>Bacillus spongiae sp. nov., isolated from sponge of Jeju Island.</title>
        <authorList>
            <person name="Lee G.E."/>
            <person name="Im W.T."/>
            <person name="Park J.S."/>
        </authorList>
    </citation>
    <scope>NUCLEOTIDE SEQUENCE [LARGE SCALE GENOMIC DNA]</scope>
    <source>
        <strain evidence="2 3">135PIL107-10</strain>
    </source>
</reference>
<evidence type="ECO:0008006" key="4">
    <source>
        <dbReference type="Google" id="ProtNLM"/>
    </source>
</evidence>
<evidence type="ECO:0000313" key="2">
    <source>
        <dbReference type="EMBL" id="MEI5906100.1"/>
    </source>
</evidence>
<proteinExistence type="predicted"/>